<evidence type="ECO:0000256" key="1">
    <source>
        <dbReference type="ARBA" id="ARBA00006479"/>
    </source>
</evidence>
<evidence type="ECO:0000313" key="2">
    <source>
        <dbReference type="EMBL" id="EHJ53387.1"/>
    </source>
</evidence>
<reference evidence="2 3" key="1">
    <citation type="journal article" date="2014" name="Int. J. Syst. Evol. Microbiol.">
        <title>Phylogenomics and the dynamic genome evolution of the genus Streptococcus.</title>
        <authorList>
            <consortium name="The Broad Institute Genome Sequencing Platform"/>
            <person name="Richards V.P."/>
            <person name="Palmer S.R."/>
            <person name="Pavinski Bitar P.D."/>
            <person name="Qin X."/>
            <person name="Weinstock G.M."/>
            <person name="Highlander S.K."/>
            <person name="Town C.D."/>
            <person name="Burne R.A."/>
            <person name="Stanhope M.J."/>
        </authorList>
    </citation>
    <scope>NUCLEOTIDE SEQUENCE [LARGE SCALE GENOMIC DNA]</scope>
    <source>
        <strain evidence="2 3">NCTC 11558</strain>
    </source>
</reference>
<dbReference type="Proteomes" id="UP000003573">
    <property type="component" value="Unassembled WGS sequence"/>
</dbReference>
<keyword evidence="3" id="KW-1185">Reference proteome</keyword>
<protein>
    <submittedName>
        <fullName evidence="2">ROK family protein</fullName>
    </submittedName>
</protein>
<dbReference type="STRING" id="764298.STRMA_1303"/>
<comment type="caution">
    <text evidence="2">The sequence shown here is derived from an EMBL/GenBank/DDBJ whole genome shotgun (WGS) entry which is preliminary data.</text>
</comment>
<dbReference type="PANTHER" id="PTHR18964">
    <property type="entry name" value="ROK (REPRESSOR, ORF, KINASE) FAMILY"/>
    <property type="match status" value="1"/>
</dbReference>
<evidence type="ECO:0000313" key="3">
    <source>
        <dbReference type="Proteomes" id="UP000003573"/>
    </source>
</evidence>
<dbReference type="CDD" id="cd24152">
    <property type="entry name" value="ASKHA_NBD_ROK-like"/>
    <property type="match status" value="1"/>
</dbReference>
<dbReference type="Gene3D" id="3.30.420.40">
    <property type="match status" value="2"/>
</dbReference>
<gene>
    <name evidence="2" type="ORF">STRMA_1303</name>
</gene>
<accession>G5JXE7</accession>
<proteinExistence type="inferred from homology"/>
<dbReference type="EMBL" id="AEUW02000001">
    <property type="protein sequence ID" value="EHJ53387.1"/>
    <property type="molecule type" value="Genomic_DNA"/>
</dbReference>
<sequence length="292" mass="31509">MAILTIDIGGTAVKYAVYEDDKLHRKSSFCTPKTWEQMTAQLLSLKEEFSKDFLLQGVAISSPGAVDSDNGVVKGVSAVPYIHHFKILEALESLLSLPVSIENDANCAALAELTFGVAKNAKDALFFVIGSGVGGAVVLNRQLRKGPDLFAGEFGFMRLTSKETLSETVSPVQVAKRYAQRHGLGESFSGKDLFDLAEQGDVTANEAVNQFYDDLARGIFNTLVVLNPELVAIGGAVSAGKNLRDALIQRIQQIQKETGASDLSFELEICHFRSNANLLGAVSNFMSTFPNL</sequence>
<dbReference type="eggNOG" id="COG1940">
    <property type="taxonomic scope" value="Bacteria"/>
</dbReference>
<dbReference type="InterPro" id="IPR043129">
    <property type="entry name" value="ATPase_NBD"/>
</dbReference>
<name>G5JXE7_9STRE</name>
<organism evidence="2 3">
    <name type="scientific">Streptococcus macacae NCTC 11558</name>
    <dbReference type="NCBI Taxonomy" id="764298"/>
    <lineage>
        <taxon>Bacteria</taxon>
        <taxon>Bacillati</taxon>
        <taxon>Bacillota</taxon>
        <taxon>Bacilli</taxon>
        <taxon>Lactobacillales</taxon>
        <taxon>Streptococcaceae</taxon>
        <taxon>Streptococcus</taxon>
    </lineage>
</organism>
<comment type="similarity">
    <text evidence="1">Belongs to the ROK (NagC/XylR) family.</text>
</comment>
<dbReference type="PANTHER" id="PTHR18964:SF170">
    <property type="entry name" value="SUGAR KINASE"/>
    <property type="match status" value="1"/>
</dbReference>
<dbReference type="SUPFAM" id="SSF53067">
    <property type="entry name" value="Actin-like ATPase domain"/>
    <property type="match status" value="1"/>
</dbReference>
<dbReference type="OrthoDB" id="9795247at2"/>
<dbReference type="RefSeq" id="WP_003082479.1">
    <property type="nucleotide sequence ID" value="NZ_AEUW02000001.1"/>
</dbReference>
<dbReference type="Pfam" id="PF00480">
    <property type="entry name" value="ROK"/>
    <property type="match status" value="1"/>
</dbReference>
<dbReference type="InterPro" id="IPR000600">
    <property type="entry name" value="ROK"/>
</dbReference>
<dbReference type="AlphaFoldDB" id="G5JXE7"/>